<dbReference type="PANTHER" id="PTHR36077:SF1">
    <property type="entry name" value="HOMEOBOX PROSPERO PROTEIN"/>
    <property type="match status" value="1"/>
</dbReference>
<reference evidence="1 2" key="1">
    <citation type="submission" date="2023-10" db="EMBL/GenBank/DDBJ databases">
        <title>Chromosome-scale genome assembly provides insights into flower coloration mechanisms of Canna indica.</title>
        <authorList>
            <person name="Li C."/>
        </authorList>
    </citation>
    <scope>NUCLEOTIDE SEQUENCE [LARGE SCALE GENOMIC DNA]</scope>
    <source>
        <tissue evidence="1">Flower</tissue>
    </source>
</reference>
<dbReference type="EMBL" id="CP136897">
    <property type="protein sequence ID" value="WOL18394.1"/>
    <property type="molecule type" value="Genomic_DNA"/>
</dbReference>
<organism evidence="1 2">
    <name type="scientific">Canna indica</name>
    <name type="common">Indian-shot</name>
    <dbReference type="NCBI Taxonomy" id="4628"/>
    <lineage>
        <taxon>Eukaryota</taxon>
        <taxon>Viridiplantae</taxon>
        <taxon>Streptophyta</taxon>
        <taxon>Embryophyta</taxon>
        <taxon>Tracheophyta</taxon>
        <taxon>Spermatophyta</taxon>
        <taxon>Magnoliopsida</taxon>
        <taxon>Liliopsida</taxon>
        <taxon>Zingiberales</taxon>
        <taxon>Cannaceae</taxon>
        <taxon>Canna</taxon>
    </lineage>
</organism>
<dbReference type="Proteomes" id="UP001327560">
    <property type="component" value="Chromosome 8"/>
</dbReference>
<evidence type="ECO:0000313" key="1">
    <source>
        <dbReference type="EMBL" id="WOL18394.1"/>
    </source>
</evidence>
<accession>A0AAQ3L0R7</accession>
<dbReference type="AlphaFoldDB" id="A0AAQ3L0R7"/>
<protein>
    <submittedName>
        <fullName evidence="1">Uncharacterized protein</fullName>
    </submittedName>
</protein>
<gene>
    <name evidence="1" type="ORF">Cni_G27189</name>
</gene>
<sequence length="149" mass="17601">MARFFKVRKFFRKLGFKTDDGMYHWKQMGKAMIYTYTLFGLAWLYNETSPLGWFNIQARPKEEKEMAHLYERRRYPYPGDQEAVVEYIRSGGSLGTAIGPKGIIEGCKDAENLQKQLQAKKFDQEAQKLWLRMRSEVIQELQEKGFDVE</sequence>
<evidence type="ECO:0000313" key="2">
    <source>
        <dbReference type="Proteomes" id="UP001327560"/>
    </source>
</evidence>
<proteinExistence type="predicted"/>
<name>A0AAQ3L0R7_9LILI</name>
<keyword evidence="2" id="KW-1185">Reference proteome</keyword>
<dbReference type="PANTHER" id="PTHR36077">
    <property type="entry name" value="BNAA02G07370D PROTEIN"/>
    <property type="match status" value="1"/>
</dbReference>